<dbReference type="OrthoDB" id="341477at2759"/>
<feature type="region of interest" description="Disordered" evidence="1">
    <location>
        <begin position="295"/>
        <end position="337"/>
    </location>
</feature>
<dbReference type="EMBL" id="KK852634">
    <property type="protein sequence ID" value="KDR19772.1"/>
    <property type="molecule type" value="Genomic_DNA"/>
</dbReference>
<sequence length="611" mass="68103">MITMAGTKAVVACSPLYSKILLSTFPQHFSFCFAYGSGVFRQSGSDITKNMVDMIFTVKDPSTWHKENISRNPHHYSSLRRLGHAAVSRFQEKWGAEVYFNAYVPIEDAGVTLKYGVISQSALVTDLLDWNYLYVAGRLHKPVQIIHKPSDSELRSALQLNLHSAVHTALLMLPENFSEHEFYITISNLSYAGDFRMIFVTKMSNLIGPALPPHLQMKVESSENQETSKSNESQMEQDRKGDVLIDCPSLPPELIQRMKNPSVFLPEITEKRNSQAPEIGPSLPPHLCIAHNDIKSPPENEGSSIGPALPPQLKMGQKTENHNESQSSVVPLSKETDEDDVISLPNLGADVSHEEAYGDGPQDEMYGPALPPGLKVRPSSFIQDVKTSRGVLGPCLPPAVHLSYPVDDGSSDSDADVVGPIFAPEGIGNATYLQDQIDDRALRMKRKLAGKDGNHDCGPVKRESWMLELPPDRAASFGLGPRQFRARAKPESGDRSVWTDTPADRLQKKHTPREKSGPVDKLELAAVEERDKEMQHLVEKHSGKKRQESLLEAHQKELKKIKKGGKHEERRPFDRSVDLQANRFDEAQKKAIFKKAALLNDRFSSGQRKFL</sequence>
<evidence type="ECO:0000256" key="1">
    <source>
        <dbReference type="SAM" id="MobiDB-lite"/>
    </source>
</evidence>
<feature type="compositionally biased region" description="Polar residues" evidence="1">
    <location>
        <begin position="222"/>
        <end position="234"/>
    </location>
</feature>
<organism evidence="3 4">
    <name type="scientific">Zootermopsis nevadensis</name>
    <name type="common">Dampwood termite</name>
    <dbReference type="NCBI Taxonomy" id="136037"/>
    <lineage>
        <taxon>Eukaryota</taxon>
        <taxon>Metazoa</taxon>
        <taxon>Ecdysozoa</taxon>
        <taxon>Arthropoda</taxon>
        <taxon>Hexapoda</taxon>
        <taxon>Insecta</taxon>
        <taxon>Pterygota</taxon>
        <taxon>Neoptera</taxon>
        <taxon>Polyneoptera</taxon>
        <taxon>Dictyoptera</taxon>
        <taxon>Blattodea</taxon>
        <taxon>Blattoidea</taxon>
        <taxon>Termitoidae</taxon>
        <taxon>Termopsidae</taxon>
        <taxon>Zootermopsis</taxon>
    </lineage>
</organism>
<feature type="region of interest" description="Disordered" evidence="1">
    <location>
        <begin position="218"/>
        <end position="243"/>
    </location>
</feature>
<gene>
    <name evidence="3" type="ORF">L798_05984</name>
</gene>
<proteinExistence type="predicted"/>
<evidence type="ECO:0000259" key="2">
    <source>
        <dbReference type="Pfam" id="PF12572"/>
    </source>
</evidence>
<evidence type="ECO:0000313" key="4">
    <source>
        <dbReference type="Proteomes" id="UP000027135"/>
    </source>
</evidence>
<dbReference type="UniPathway" id="UPA00557">
    <property type="reaction ID" value="UER00614"/>
</dbReference>
<reference evidence="3 4" key="1">
    <citation type="journal article" date="2014" name="Nat. Commun.">
        <title>Molecular traces of alternative social organization in a termite genome.</title>
        <authorList>
            <person name="Terrapon N."/>
            <person name="Li C."/>
            <person name="Robertson H.M."/>
            <person name="Ji L."/>
            <person name="Meng X."/>
            <person name="Booth W."/>
            <person name="Chen Z."/>
            <person name="Childers C.P."/>
            <person name="Glastad K.M."/>
            <person name="Gokhale K."/>
            <person name="Gowin J."/>
            <person name="Gronenberg W."/>
            <person name="Hermansen R.A."/>
            <person name="Hu H."/>
            <person name="Hunt B.G."/>
            <person name="Huylmans A.K."/>
            <person name="Khalil S.M."/>
            <person name="Mitchell R.D."/>
            <person name="Munoz-Torres M.C."/>
            <person name="Mustard J.A."/>
            <person name="Pan H."/>
            <person name="Reese J.T."/>
            <person name="Scharf M.E."/>
            <person name="Sun F."/>
            <person name="Vogel H."/>
            <person name="Xiao J."/>
            <person name="Yang W."/>
            <person name="Yang Z."/>
            <person name="Yang Z."/>
            <person name="Zhou J."/>
            <person name="Zhu J."/>
            <person name="Brent C.S."/>
            <person name="Elsik C.G."/>
            <person name="Goodisman M.A."/>
            <person name="Liberles D.A."/>
            <person name="Roe R.M."/>
            <person name="Vargo E.L."/>
            <person name="Vilcinskas A."/>
            <person name="Wang J."/>
            <person name="Bornberg-Bauer E."/>
            <person name="Korb J."/>
            <person name="Zhang G."/>
            <person name="Liebig J."/>
        </authorList>
    </citation>
    <scope>NUCLEOTIDE SEQUENCE [LARGE SCALE GENOMIC DNA]</scope>
    <source>
        <tissue evidence="3">Whole organism</tissue>
    </source>
</reference>
<dbReference type="eggNOG" id="KOG2986">
    <property type="taxonomic scope" value="Eukaryota"/>
</dbReference>
<keyword evidence="4" id="KW-1185">Reference proteome</keyword>
<dbReference type="Pfam" id="PF12572">
    <property type="entry name" value="DUF3752"/>
    <property type="match status" value="1"/>
</dbReference>
<dbReference type="OMA" id="GPQQDME"/>
<dbReference type="AlphaFoldDB" id="A0A067R891"/>
<dbReference type="GO" id="GO:0032049">
    <property type="term" value="P:cardiolipin biosynthetic process"/>
    <property type="evidence" value="ECO:0007669"/>
    <property type="project" value="InterPro"/>
</dbReference>
<dbReference type="Proteomes" id="UP000027135">
    <property type="component" value="Unassembled WGS sequence"/>
</dbReference>
<name>A0A067R891_ZOONE</name>
<accession>A0A067R891</accession>
<feature type="region of interest" description="Disordered" evidence="1">
    <location>
        <begin position="476"/>
        <end position="520"/>
    </location>
</feature>
<dbReference type="Pfam" id="PF09139">
    <property type="entry name" value="Tam41_Mmp37"/>
    <property type="match status" value="1"/>
</dbReference>
<dbReference type="GO" id="GO:0004605">
    <property type="term" value="F:phosphatidate cytidylyltransferase activity"/>
    <property type="evidence" value="ECO:0007669"/>
    <property type="project" value="InterPro"/>
</dbReference>
<dbReference type="PANTHER" id="PTHR46370:SF1">
    <property type="entry name" value="GPALPP MOTIFS-CONTAINING PROTEIN 1"/>
    <property type="match status" value="1"/>
</dbReference>
<feature type="domain" description="DUF3752" evidence="2">
    <location>
        <begin position="478"/>
        <end position="604"/>
    </location>
</feature>
<dbReference type="PANTHER" id="PTHR46370">
    <property type="entry name" value="GPALPP MOTIFS-CONTAINING PROTEIN 1"/>
    <property type="match status" value="1"/>
</dbReference>
<evidence type="ECO:0000313" key="3">
    <source>
        <dbReference type="EMBL" id="KDR19772.1"/>
    </source>
</evidence>
<dbReference type="STRING" id="136037.A0A067R891"/>
<dbReference type="InterPro" id="IPR022226">
    <property type="entry name" value="DUF3752"/>
</dbReference>
<dbReference type="eggNOG" id="KOG4188">
    <property type="taxonomic scope" value="Eukaryota"/>
</dbReference>
<dbReference type="InterPro" id="IPR015222">
    <property type="entry name" value="Tam41"/>
</dbReference>
<dbReference type="InParanoid" id="A0A067R891"/>
<protein>
    <submittedName>
        <fullName evidence="3">MMP37-like protein, mitochondrial</fullName>
    </submittedName>
</protein>
<dbReference type="InterPro" id="IPR046331">
    <property type="entry name" value="GPAM1-like"/>
</dbReference>
<dbReference type="GO" id="GO:0016024">
    <property type="term" value="P:CDP-diacylglycerol biosynthetic process"/>
    <property type="evidence" value="ECO:0007669"/>
    <property type="project" value="UniProtKB-UniPathway"/>
</dbReference>